<dbReference type="PANTHER" id="PTHR33979">
    <property type="entry name" value="OS02G0221600 PROTEIN"/>
    <property type="match status" value="1"/>
</dbReference>
<keyword evidence="1" id="KW-0472">Membrane</keyword>
<accession>A0ABN2JRZ2</accession>
<protein>
    <submittedName>
        <fullName evidence="2">M50 family metallopeptidase</fullName>
    </submittedName>
</protein>
<keyword evidence="3" id="KW-1185">Reference proteome</keyword>
<evidence type="ECO:0000256" key="1">
    <source>
        <dbReference type="SAM" id="Phobius"/>
    </source>
</evidence>
<name>A0ABN2JRZ2_9ACTN</name>
<gene>
    <name evidence="2" type="ORF">GCM10009681_04600</name>
</gene>
<keyword evidence="1" id="KW-0812">Transmembrane</keyword>
<dbReference type="EMBL" id="BAAALS010000002">
    <property type="protein sequence ID" value="GAA1737107.1"/>
    <property type="molecule type" value="Genomic_DNA"/>
</dbReference>
<feature type="transmembrane region" description="Helical" evidence="1">
    <location>
        <begin position="209"/>
        <end position="234"/>
    </location>
</feature>
<sequence>MFDLLDRILAVQPAPPMSTVIATAVIAFVLVAWRRSWRWVRNAITIAHEGGHALVAVLCGRRLEGIRLHSDTSGLTFTRGRDRGPGMVLSLAAGYTAPSLLGAGGAALLATGRLTLLLWLGILLAVLMLVMIRNVYGVLSVLVTGGILFAVSWYADATWQAAFAYTGVWFLVFGGVRPVFEVQSQRRRGRAHWSDPDQLARLTPLSGGVWVTIFLLVGLGAIALTALLFGLIAATRDSSLFT</sequence>
<feature type="transmembrane region" description="Helical" evidence="1">
    <location>
        <begin position="137"/>
        <end position="155"/>
    </location>
</feature>
<reference evidence="2 3" key="1">
    <citation type="journal article" date="2019" name="Int. J. Syst. Evol. Microbiol.">
        <title>The Global Catalogue of Microorganisms (GCM) 10K type strain sequencing project: providing services to taxonomists for standard genome sequencing and annotation.</title>
        <authorList>
            <consortium name="The Broad Institute Genomics Platform"/>
            <consortium name="The Broad Institute Genome Sequencing Center for Infectious Disease"/>
            <person name="Wu L."/>
            <person name="Ma J."/>
        </authorList>
    </citation>
    <scope>NUCLEOTIDE SEQUENCE [LARGE SCALE GENOMIC DNA]</scope>
    <source>
        <strain evidence="2 3">JCM 13249</strain>
    </source>
</reference>
<dbReference type="InterPro" id="IPR049500">
    <property type="entry name" value="Peptidase_M50B-like"/>
</dbReference>
<keyword evidence="1" id="KW-1133">Transmembrane helix</keyword>
<evidence type="ECO:0000313" key="3">
    <source>
        <dbReference type="Proteomes" id="UP001500655"/>
    </source>
</evidence>
<evidence type="ECO:0000313" key="2">
    <source>
        <dbReference type="EMBL" id="GAA1737107.1"/>
    </source>
</evidence>
<dbReference type="PANTHER" id="PTHR33979:SF2">
    <property type="entry name" value="PEPTIDASE M50B-LIKE-DOMAIN-CONTAINING PROTEIN"/>
    <property type="match status" value="1"/>
</dbReference>
<proteinExistence type="predicted"/>
<organism evidence="2 3">
    <name type="scientific">Luedemannella helvata</name>
    <dbReference type="NCBI Taxonomy" id="349315"/>
    <lineage>
        <taxon>Bacteria</taxon>
        <taxon>Bacillati</taxon>
        <taxon>Actinomycetota</taxon>
        <taxon>Actinomycetes</taxon>
        <taxon>Micromonosporales</taxon>
        <taxon>Micromonosporaceae</taxon>
        <taxon>Luedemannella</taxon>
    </lineage>
</organism>
<feature type="transmembrane region" description="Helical" evidence="1">
    <location>
        <begin position="116"/>
        <end position="132"/>
    </location>
</feature>
<dbReference type="RefSeq" id="WP_344076225.1">
    <property type="nucleotide sequence ID" value="NZ_BAAALS010000002.1"/>
</dbReference>
<comment type="caution">
    <text evidence="2">The sequence shown here is derived from an EMBL/GenBank/DDBJ whole genome shotgun (WGS) entry which is preliminary data.</text>
</comment>
<dbReference type="Pfam" id="PF13398">
    <property type="entry name" value="Peptidase_M50B"/>
    <property type="match status" value="1"/>
</dbReference>
<dbReference type="Proteomes" id="UP001500655">
    <property type="component" value="Unassembled WGS sequence"/>
</dbReference>
<feature type="transmembrane region" description="Helical" evidence="1">
    <location>
        <begin position="88"/>
        <end position="110"/>
    </location>
</feature>
<feature type="transmembrane region" description="Helical" evidence="1">
    <location>
        <begin position="161"/>
        <end position="180"/>
    </location>
</feature>
<feature type="transmembrane region" description="Helical" evidence="1">
    <location>
        <begin position="14"/>
        <end position="33"/>
    </location>
</feature>